<dbReference type="AlphaFoldDB" id="A0A0X3Q0Z0"/>
<keyword evidence="1" id="KW-0812">Transmembrane</keyword>
<feature type="transmembrane region" description="Helical" evidence="1">
    <location>
        <begin position="82"/>
        <end position="100"/>
    </location>
</feature>
<evidence type="ECO:0000256" key="1">
    <source>
        <dbReference type="SAM" id="Phobius"/>
    </source>
</evidence>
<accession>A0A0X3Q0Z0</accession>
<keyword evidence="1" id="KW-1133">Transmembrane helix</keyword>
<organism evidence="2">
    <name type="scientific">Schistocephalus solidus</name>
    <name type="common">Tapeworm</name>
    <dbReference type="NCBI Taxonomy" id="70667"/>
    <lineage>
        <taxon>Eukaryota</taxon>
        <taxon>Metazoa</taxon>
        <taxon>Spiralia</taxon>
        <taxon>Lophotrochozoa</taxon>
        <taxon>Platyhelminthes</taxon>
        <taxon>Cestoda</taxon>
        <taxon>Eucestoda</taxon>
        <taxon>Diphyllobothriidea</taxon>
        <taxon>Diphyllobothriidae</taxon>
        <taxon>Schistocephalus</taxon>
    </lineage>
</organism>
<feature type="transmembrane region" description="Helical" evidence="1">
    <location>
        <begin position="15"/>
        <end position="39"/>
    </location>
</feature>
<dbReference type="EMBL" id="GEEE01007308">
    <property type="protein sequence ID" value="JAP55917.1"/>
    <property type="molecule type" value="Transcribed_RNA"/>
</dbReference>
<name>A0A0X3Q0Z0_SCHSO</name>
<keyword evidence="1" id="KW-0472">Membrane</keyword>
<evidence type="ECO:0000313" key="2">
    <source>
        <dbReference type="EMBL" id="JAP55917.1"/>
    </source>
</evidence>
<dbReference type="EMBL" id="GEEE01018578">
    <property type="protein sequence ID" value="JAP44647.1"/>
    <property type="molecule type" value="Transcribed_RNA"/>
</dbReference>
<protein>
    <submittedName>
        <fullName evidence="2">Uncharacterized protein</fullName>
    </submittedName>
</protein>
<proteinExistence type="predicted"/>
<sequence>MLLCLLTLRSLRRKWFVIAVLTMIAPEQFSLVPGVKVYYCYSPTSYIEVPFLIGYCMSSSSHVLTEMNLLTRRLLANLQLRILILLLLCVNSFMSTHLYWPMAACFP</sequence>
<gene>
    <name evidence="2" type="ORF">TR137256</name>
</gene>
<reference evidence="2" key="1">
    <citation type="submission" date="2016-01" db="EMBL/GenBank/DDBJ databases">
        <title>Reference transcriptome for the parasite Schistocephalus solidus: insights into the molecular evolution of parasitism.</title>
        <authorList>
            <person name="Hebert F.O."/>
            <person name="Grambauer S."/>
            <person name="Barber I."/>
            <person name="Landry C.R."/>
            <person name="Aubin-Horth N."/>
        </authorList>
    </citation>
    <scope>NUCLEOTIDE SEQUENCE</scope>
</reference>